<feature type="binding site" evidence="10">
    <location>
        <position position="209"/>
    </location>
    <ligand>
        <name>Mg(2+)</name>
        <dbReference type="ChEBI" id="CHEBI:18420"/>
    </ligand>
</feature>
<feature type="binding site" evidence="10">
    <location>
        <position position="46"/>
    </location>
    <ligand>
        <name>ATP</name>
        <dbReference type="ChEBI" id="CHEBI:30616"/>
    </ligand>
</feature>
<feature type="binding site" evidence="10">
    <location>
        <position position="109"/>
    </location>
    <ligand>
        <name>ATP</name>
        <dbReference type="ChEBI" id="CHEBI:30616"/>
    </ligand>
</feature>
<comment type="catalytic activity">
    <reaction evidence="8">
        <text>(S)-malate + ATP + CoA = (S)-malyl-CoA + ADP + phosphate</text>
        <dbReference type="Rhea" id="RHEA:26193"/>
        <dbReference type="ChEBI" id="CHEBI:15589"/>
        <dbReference type="ChEBI" id="CHEBI:30616"/>
        <dbReference type="ChEBI" id="CHEBI:43474"/>
        <dbReference type="ChEBI" id="CHEBI:57287"/>
        <dbReference type="ChEBI" id="CHEBI:57317"/>
        <dbReference type="ChEBI" id="CHEBI:456216"/>
        <dbReference type="EC" id="6.2.1.9"/>
    </reaction>
</comment>
<keyword evidence="13" id="KW-1185">Reference proteome</keyword>
<dbReference type="GO" id="GO:0000287">
    <property type="term" value="F:magnesium ion binding"/>
    <property type="evidence" value="ECO:0007669"/>
    <property type="project" value="UniProtKB-UniRule"/>
</dbReference>
<comment type="pathway">
    <text evidence="10">Carbohydrate metabolism; tricarboxylic acid cycle; succinate from succinyl-CoA (ligase route): step 1/1.</text>
</comment>
<evidence type="ECO:0000256" key="5">
    <source>
        <dbReference type="ARBA" id="ARBA00022741"/>
    </source>
</evidence>
<dbReference type="Gene3D" id="3.30.1490.20">
    <property type="entry name" value="ATP-grasp fold, A domain"/>
    <property type="match status" value="1"/>
</dbReference>
<evidence type="ECO:0000256" key="6">
    <source>
        <dbReference type="ARBA" id="ARBA00022840"/>
    </source>
</evidence>
<evidence type="ECO:0000256" key="3">
    <source>
        <dbReference type="ARBA" id="ARBA00022598"/>
    </source>
</evidence>
<dbReference type="PANTHER" id="PTHR11815">
    <property type="entry name" value="SUCCINYL-COA SYNTHETASE BETA CHAIN"/>
    <property type="match status" value="1"/>
</dbReference>
<dbReference type="InterPro" id="IPR017866">
    <property type="entry name" value="Succ-CoA_synthase_bsu_CS"/>
</dbReference>
<evidence type="ECO:0000256" key="1">
    <source>
        <dbReference type="ARBA" id="ARBA00009182"/>
    </source>
</evidence>
<evidence type="ECO:0000313" key="12">
    <source>
        <dbReference type="EMBL" id="QOL82963.1"/>
    </source>
</evidence>
<evidence type="ECO:0000256" key="10">
    <source>
        <dbReference type="HAMAP-Rule" id="MF_00558"/>
    </source>
</evidence>
<feature type="binding site" evidence="10">
    <location>
        <position position="112"/>
    </location>
    <ligand>
        <name>ATP</name>
        <dbReference type="ChEBI" id="CHEBI:30616"/>
    </ligand>
</feature>
<dbReference type="KEGG" id="pshq:F3W81_20260"/>
<dbReference type="GO" id="GO:0050074">
    <property type="term" value="F:malate-CoA ligase activity"/>
    <property type="evidence" value="ECO:0007669"/>
    <property type="project" value="UniProtKB-EC"/>
</dbReference>
<dbReference type="GO" id="GO:0006104">
    <property type="term" value="P:succinyl-CoA metabolic process"/>
    <property type="evidence" value="ECO:0007669"/>
    <property type="project" value="TreeGrafter"/>
</dbReference>
<evidence type="ECO:0000256" key="8">
    <source>
        <dbReference type="ARBA" id="ARBA00052241"/>
    </source>
</evidence>
<dbReference type="SUPFAM" id="SSF52210">
    <property type="entry name" value="Succinyl-CoA synthetase domains"/>
    <property type="match status" value="1"/>
</dbReference>
<gene>
    <name evidence="10 12" type="primary">sucC</name>
    <name evidence="12" type="ORF">F3W81_20260</name>
</gene>
<feature type="domain" description="ATP-grasp" evidence="11">
    <location>
        <begin position="9"/>
        <end position="55"/>
    </location>
</feature>
<dbReference type="InterPro" id="IPR013815">
    <property type="entry name" value="ATP_grasp_subdomain_1"/>
</dbReference>
<name>A0A7L9WSM6_9RHOB</name>
<evidence type="ECO:0000256" key="7">
    <source>
        <dbReference type="ARBA" id="ARBA00022842"/>
    </source>
</evidence>
<comment type="similarity">
    <text evidence="1 10">Belongs to the succinate/malate CoA ligase beta subunit family.</text>
</comment>
<dbReference type="HAMAP" id="MF_00558">
    <property type="entry name" value="Succ_CoA_beta"/>
    <property type="match status" value="1"/>
</dbReference>
<dbReference type="NCBIfam" id="NF001913">
    <property type="entry name" value="PRK00696.1"/>
    <property type="match status" value="1"/>
</dbReference>
<keyword evidence="3 10" id="KW-0436">Ligase</keyword>
<feature type="binding site" evidence="10">
    <location>
        <position position="223"/>
    </location>
    <ligand>
        <name>Mg(2+)</name>
        <dbReference type="ChEBI" id="CHEBI:18420"/>
    </ligand>
</feature>
<dbReference type="GO" id="GO:0004775">
    <property type="term" value="F:succinate-CoA ligase (ADP-forming) activity"/>
    <property type="evidence" value="ECO:0007669"/>
    <property type="project" value="UniProtKB-UniRule"/>
</dbReference>
<sequence>MNIHEYQAKAILREYGAPVSEGRPVTKADEAKTAAGELDGPLWVVKAQIHAGGRGKGSFKESDAGEKGGVRLTKSVEEAAEEAKKMLGRTLVTHQTGPAGKQVNRIYIEDGSDIERELYLALLVDRQTSSISFVCSTEGGMDIEEVAASTPDKILSFSVDPITGYQPFHGRRVAFALGFEGQLVKQCVKLMGQLYKAFVEKDMEMLEINPLIVMPGDNLKVLDAKVSFDGNAMYRHPDIAALRDETEEDPKELAASKYDLNYIALDGEIGCMVNGAGLAMATMDIIKLYGAEPANFLDVGGGATKEKVTEAFKIITSDPNVKGILVNIFGGIMRCDVIAEGVIAAVKEVGLKVPLVVRLEGTNVEKGKEIIATSGLNVIAADNLSDGAEKIVKAVKG</sequence>
<feature type="binding site" evidence="10">
    <location>
        <begin position="53"/>
        <end position="55"/>
    </location>
    <ligand>
        <name>ATP</name>
        <dbReference type="ChEBI" id="CHEBI:30616"/>
    </ligand>
</feature>
<keyword evidence="4 10" id="KW-0479">Metal-binding</keyword>
<evidence type="ECO:0000256" key="4">
    <source>
        <dbReference type="ARBA" id="ARBA00022723"/>
    </source>
</evidence>
<dbReference type="InterPro" id="IPR011761">
    <property type="entry name" value="ATP-grasp"/>
</dbReference>
<dbReference type="InterPro" id="IPR005809">
    <property type="entry name" value="Succ_CoA_ligase-like_bsu"/>
</dbReference>
<dbReference type="SUPFAM" id="SSF56059">
    <property type="entry name" value="Glutathione synthetase ATP-binding domain-like"/>
    <property type="match status" value="1"/>
</dbReference>
<dbReference type="GO" id="GO:0005524">
    <property type="term" value="F:ATP binding"/>
    <property type="evidence" value="ECO:0007669"/>
    <property type="project" value="UniProtKB-UniRule"/>
</dbReference>
<dbReference type="EC" id="6.2.1.5" evidence="10"/>
<dbReference type="PROSITE" id="PS01217">
    <property type="entry name" value="SUCCINYL_COA_LIG_3"/>
    <property type="match status" value="1"/>
</dbReference>
<keyword evidence="5 10" id="KW-0547">Nucleotide-binding</keyword>
<dbReference type="PROSITE" id="PS50975">
    <property type="entry name" value="ATP_GRASP"/>
    <property type="match status" value="1"/>
</dbReference>
<dbReference type="RefSeq" id="WP_193081374.1">
    <property type="nucleotide sequence ID" value="NZ_CP045201.1"/>
</dbReference>
<dbReference type="InterPro" id="IPR016102">
    <property type="entry name" value="Succinyl-CoA_synth-like"/>
</dbReference>
<organism evidence="12 13">
    <name type="scientific">Pseudooceanicola spongiae</name>
    <dbReference type="NCBI Taxonomy" id="2613965"/>
    <lineage>
        <taxon>Bacteria</taxon>
        <taxon>Pseudomonadati</taxon>
        <taxon>Pseudomonadota</taxon>
        <taxon>Alphaproteobacteria</taxon>
        <taxon>Rhodobacterales</taxon>
        <taxon>Paracoccaceae</taxon>
        <taxon>Pseudooceanicola</taxon>
    </lineage>
</organism>
<comment type="subunit">
    <text evidence="10">Heterotetramer of two alpha and two beta subunits.</text>
</comment>
<feature type="binding site" evidence="10">
    <location>
        <position position="117"/>
    </location>
    <ligand>
        <name>ATP</name>
        <dbReference type="ChEBI" id="CHEBI:30616"/>
    </ligand>
</feature>
<feature type="binding site" evidence="10">
    <location>
        <position position="274"/>
    </location>
    <ligand>
        <name>substrate</name>
        <note>ligand shared with subunit alpha</note>
    </ligand>
</feature>
<dbReference type="PIRSF" id="PIRSF001554">
    <property type="entry name" value="SucCS_beta"/>
    <property type="match status" value="1"/>
</dbReference>
<dbReference type="InterPro" id="IPR013650">
    <property type="entry name" value="ATP-grasp_succ-CoA_synth-type"/>
</dbReference>
<feature type="binding site" evidence="10">
    <location>
        <begin position="331"/>
        <end position="333"/>
    </location>
    <ligand>
        <name>substrate</name>
        <note>ligand shared with subunit alpha</note>
    </ligand>
</feature>
<dbReference type="FunFam" id="3.30.1490.20:FF:000002">
    <property type="entry name" value="Succinate--CoA ligase [ADP-forming] subunit beta"/>
    <property type="match status" value="1"/>
</dbReference>
<dbReference type="Pfam" id="PF00549">
    <property type="entry name" value="Ligase_CoA"/>
    <property type="match status" value="1"/>
</dbReference>
<dbReference type="GO" id="GO:0042709">
    <property type="term" value="C:succinate-CoA ligase complex"/>
    <property type="evidence" value="ECO:0007669"/>
    <property type="project" value="UniProtKB-ARBA"/>
</dbReference>
<comment type="function">
    <text evidence="10">Succinyl-CoA synthetase functions in the citric acid cycle (TCA), coupling the hydrolysis of succinyl-CoA to the synthesis of either ATP or GTP and thus represents the only step of substrate-level phosphorylation in the TCA. The beta subunit provides nucleotide specificity of the enzyme and binds the substrate succinate, while the binding sites for coenzyme A and phosphate are found in the alpha subunit.</text>
</comment>
<dbReference type="Pfam" id="PF08442">
    <property type="entry name" value="ATP-grasp_2"/>
    <property type="match status" value="1"/>
</dbReference>
<comment type="catalytic activity">
    <reaction evidence="10">
        <text>succinate + ATP + CoA = succinyl-CoA + ADP + phosphate</text>
        <dbReference type="Rhea" id="RHEA:17661"/>
        <dbReference type="ChEBI" id="CHEBI:30031"/>
        <dbReference type="ChEBI" id="CHEBI:30616"/>
        <dbReference type="ChEBI" id="CHEBI:43474"/>
        <dbReference type="ChEBI" id="CHEBI:57287"/>
        <dbReference type="ChEBI" id="CHEBI:57292"/>
        <dbReference type="ChEBI" id="CHEBI:456216"/>
        <dbReference type="EC" id="6.2.1.5"/>
    </reaction>
</comment>
<dbReference type="GO" id="GO:0005829">
    <property type="term" value="C:cytosol"/>
    <property type="evidence" value="ECO:0007669"/>
    <property type="project" value="TreeGrafter"/>
</dbReference>
<comment type="cofactor">
    <cofactor evidence="10">
        <name>Mg(2+)</name>
        <dbReference type="ChEBI" id="CHEBI:18420"/>
    </cofactor>
    <text evidence="10">Binds 1 Mg(2+) ion per subunit.</text>
</comment>
<keyword evidence="6 10" id="KW-0067">ATP-binding</keyword>
<evidence type="ECO:0000259" key="11">
    <source>
        <dbReference type="PROSITE" id="PS50975"/>
    </source>
</evidence>
<dbReference type="Gene3D" id="3.30.470.20">
    <property type="entry name" value="ATP-grasp fold, B domain"/>
    <property type="match status" value="1"/>
</dbReference>
<protein>
    <recommendedName>
        <fullName evidence="10">Succinate--CoA ligase [ADP-forming] subunit beta</fullName>
        <ecNumber evidence="10">6.2.1.5</ecNumber>
    </recommendedName>
    <alternativeName>
        <fullName evidence="10">Succinyl-CoA synthetase subunit beta</fullName>
        <shortName evidence="10">SCS-beta</shortName>
    </alternativeName>
</protein>
<evidence type="ECO:0000256" key="9">
    <source>
        <dbReference type="ARBA" id="ARBA00060690"/>
    </source>
</evidence>
<comment type="pathway">
    <text evidence="9">One-carbon metabolism; formaldehyde assimilation via serine pathway.</text>
</comment>
<dbReference type="AlphaFoldDB" id="A0A7L9WSM6"/>
<keyword evidence="7 10" id="KW-0460">Magnesium</keyword>
<dbReference type="FunFam" id="3.30.470.20:FF:000002">
    <property type="entry name" value="Succinate--CoA ligase [ADP-forming] subunit beta"/>
    <property type="match status" value="1"/>
</dbReference>
<dbReference type="FunFam" id="3.40.50.261:FF:000001">
    <property type="entry name" value="Succinate--CoA ligase [ADP-forming] subunit beta"/>
    <property type="match status" value="1"/>
</dbReference>
<proteinExistence type="inferred from homology"/>
<dbReference type="GO" id="GO:0006099">
    <property type="term" value="P:tricarboxylic acid cycle"/>
    <property type="evidence" value="ECO:0007669"/>
    <property type="project" value="UniProtKB-UniRule"/>
</dbReference>
<dbReference type="NCBIfam" id="TIGR01016">
    <property type="entry name" value="sucCoAbeta"/>
    <property type="match status" value="1"/>
</dbReference>
<accession>A0A7L9WSM6</accession>
<dbReference type="Gene3D" id="3.40.50.261">
    <property type="entry name" value="Succinyl-CoA synthetase domains"/>
    <property type="match status" value="1"/>
</dbReference>
<dbReference type="Proteomes" id="UP000594118">
    <property type="component" value="Chromosome"/>
</dbReference>
<dbReference type="InterPro" id="IPR005811">
    <property type="entry name" value="SUCC_ACL_C"/>
</dbReference>
<dbReference type="UniPathway" id="UPA00223">
    <property type="reaction ID" value="UER00999"/>
</dbReference>
<comment type="catalytic activity">
    <reaction evidence="10">
        <text>GTP + succinate + CoA = succinyl-CoA + GDP + phosphate</text>
        <dbReference type="Rhea" id="RHEA:22120"/>
        <dbReference type="ChEBI" id="CHEBI:30031"/>
        <dbReference type="ChEBI" id="CHEBI:37565"/>
        <dbReference type="ChEBI" id="CHEBI:43474"/>
        <dbReference type="ChEBI" id="CHEBI:57287"/>
        <dbReference type="ChEBI" id="CHEBI:57292"/>
        <dbReference type="ChEBI" id="CHEBI:58189"/>
    </reaction>
</comment>
<dbReference type="EMBL" id="CP045201">
    <property type="protein sequence ID" value="QOL82963.1"/>
    <property type="molecule type" value="Genomic_DNA"/>
</dbReference>
<reference evidence="12 13" key="1">
    <citation type="submission" date="2019-10" db="EMBL/GenBank/DDBJ databases">
        <title>Pseudopuniceibacterium sp. HQ09 islated from Antarctica.</title>
        <authorList>
            <person name="Liao L."/>
            <person name="Su S."/>
            <person name="Chen B."/>
            <person name="Yu Y."/>
        </authorList>
    </citation>
    <scope>NUCLEOTIDE SEQUENCE [LARGE SCALE GENOMIC DNA]</scope>
    <source>
        <strain evidence="12 13">HQ09</strain>
    </source>
</reference>
<keyword evidence="2 10" id="KW-0816">Tricarboxylic acid cycle</keyword>
<evidence type="ECO:0000256" key="2">
    <source>
        <dbReference type="ARBA" id="ARBA00022532"/>
    </source>
</evidence>
<dbReference type="PANTHER" id="PTHR11815:SF10">
    <property type="entry name" value="SUCCINATE--COA LIGASE [GDP-FORMING] SUBUNIT BETA, MITOCHONDRIAL"/>
    <property type="match status" value="1"/>
</dbReference>
<evidence type="ECO:0000313" key="13">
    <source>
        <dbReference type="Proteomes" id="UP000594118"/>
    </source>
</evidence>